<reference evidence="1" key="1">
    <citation type="journal article" date="2023" name="Mol. Phylogenet. Evol.">
        <title>Genome-scale phylogeny and comparative genomics of the fungal order Sordariales.</title>
        <authorList>
            <person name="Hensen N."/>
            <person name="Bonometti L."/>
            <person name="Westerberg I."/>
            <person name="Brannstrom I.O."/>
            <person name="Guillou S."/>
            <person name="Cros-Aarteil S."/>
            <person name="Calhoun S."/>
            <person name="Haridas S."/>
            <person name="Kuo A."/>
            <person name="Mondo S."/>
            <person name="Pangilinan J."/>
            <person name="Riley R."/>
            <person name="LaButti K."/>
            <person name="Andreopoulos B."/>
            <person name="Lipzen A."/>
            <person name="Chen C."/>
            <person name="Yan M."/>
            <person name="Daum C."/>
            <person name="Ng V."/>
            <person name="Clum A."/>
            <person name="Steindorff A."/>
            <person name="Ohm R.A."/>
            <person name="Martin F."/>
            <person name="Silar P."/>
            <person name="Natvig D.O."/>
            <person name="Lalanne C."/>
            <person name="Gautier V."/>
            <person name="Ament-Velasquez S.L."/>
            <person name="Kruys A."/>
            <person name="Hutchinson M.I."/>
            <person name="Powell A.J."/>
            <person name="Barry K."/>
            <person name="Miller A.N."/>
            <person name="Grigoriev I.V."/>
            <person name="Debuchy R."/>
            <person name="Gladieux P."/>
            <person name="Hiltunen Thoren M."/>
            <person name="Johannesson H."/>
        </authorList>
    </citation>
    <scope>NUCLEOTIDE SEQUENCE</scope>
    <source>
        <strain evidence="1">PSN243</strain>
    </source>
</reference>
<proteinExistence type="predicted"/>
<dbReference type="Proteomes" id="UP001321760">
    <property type="component" value="Unassembled WGS sequence"/>
</dbReference>
<accession>A0AAV9GR75</accession>
<gene>
    <name evidence="1" type="ORF">QBC34DRAFT_403521</name>
</gene>
<name>A0AAV9GR75_9PEZI</name>
<keyword evidence="2" id="KW-1185">Reference proteome</keyword>
<sequence>MADRHPALRRVASAFLLVIRPLTGDILAVLGSLRAVSWRRLAAWHPPNSHLRVATAFLPRSLLHADCVRLWQNRNGEAKGSGTLPRIF</sequence>
<dbReference type="AlphaFoldDB" id="A0AAV9GR75"/>
<reference evidence="1" key="2">
    <citation type="submission" date="2023-05" db="EMBL/GenBank/DDBJ databases">
        <authorList>
            <consortium name="Lawrence Berkeley National Laboratory"/>
            <person name="Steindorff A."/>
            <person name="Hensen N."/>
            <person name="Bonometti L."/>
            <person name="Westerberg I."/>
            <person name="Brannstrom I.O."/>
            <person name="Guillou S."/>
            <person name="Cros-Aarteil S."/>
            <person name="Calhoun S."/>
            <person name="Haridas S."/>
            <person name="Kuo A."/>
            <person name="Mondo S."/>
            <person name="Pangilinan J."/>
            <person name="Riley R."/>
            <person name="Labutti K."/>
            <person name="Andreopoulos B."/>
            <person name="Lipzen A."/>
            <person name="Chen C."/>
            <person name="Yanf M."/>
            <person name="Daum C."/>
            <person name="Ng V."/>
            <person name="Clum A."/>
            <person name="Ohm R."/>
            <person name="Martin F."/>
            <person name="Silar P."/>
            <person name="Natvig D."/>
            <person name="Lalanne C."/>
            <person name="Gautier V."/>
            <person name="Ament-Velasquez S.L."/>
            <person name="Kruys A."/>
            <person name="Hutchinson M.I."/>
            <person name="Powell A.J."/>
            <person name="Barry K."/>
            <person name="Miller A.N."/>
            <person name="Grigoriev I.V."/>
            <person name="Debuchy R."/>
            <person name="Gladieux P."/>
            <person name="Thoren M.H."/>
            <person name="Johannesson H."/>
        </authorList>
    </citation>
    <scope>NUCLEOTIDE SEQUENCE</scope>
    <source>
        <strain evidence="1">PSN243</strain>
    </source>
</reference>
<comment type="caution">
    <text evidence="1">The sequence shown here is derived from an EMBL/GenBank/DDBJ whole genome shotgun (WGS) entry which is preliminary data.</text>
</comment>
<evidence type="ECO:0000313" key="2">
    <source>
        <dbReference type="Proteomes" id="UP001321760"/>
    </source>
</evidence>
<organism evidence="1 2">
    <name type="scientific">Podospora aff. communis PSN243</name>
    <dbReference type="NCBI Taxonomy" id="3040156"/>
    <lineage>
        <taxon>Eukaryota</taxon>
        <taxon>Fungi</taxon>
        <taxon>Dikarya</taxon>
        <taxon>Ascomycota</taxon>
        <taxon>Pezizomycotina</taxon>
        <taxon>Sordariomycetes</taxon>
        <taxon>Sordariomycetidae</taxon>
        <taxon>Sordariales</taxon>
        <taxon>Podosporaceae</taxon>
        <taxon>Podospora</taxon>
    </lineage>
</organism>
<protein>
    <recommendedName>
        <fullName evidence="3">Secreted protein</fullName>
    </recommendedName>
</protein>
<evidence type="ECO:0008006" key="3">
    <source>
        <dbReference type="Google" id="ProtNLM"/>
    </source>
</evidence>
<evidence type="ECO:0000313" key="1">
    <source>
        <dbReference type="EMBL" id="KAK4450020.1"/>
    </source>
</evidence>
<dbReference type="EMBL" id="MU865934">
    <property type="protein sequence ID" value="KAK4450020.1"/>
    <property type="molecule type" value="Genomic_DNA"/>
</dbReference>